<dbReference type="Pfam" id="PF18947">
    <property type="entry name" value="HAMP_2"/>
    <property type="match status" value="1"/>
</dbReference>
<feature type="domain" description="Methyl-accepting transducer" evidence="7">
    <location>
        <begin position="449"/>
        <end position="678"/>
    </location>
</feature>
<dbReference type="Gene3D" id="1.20.120.1530">
    <property type="match status" value="1"/>
</dbReference>
<dbReference type="EMBL" id="NIVS01000016">
    <property type="protein sequence ID" value="OWQ54760.1"/>
    <property type="molecule type" value="Genomic_DNA"/>
</dbReference>
<dbReference type="PROSITE" id="PS50111">
    <property type="entry name" value="CHEMOTAXIS_TRANSDUC_2"/>
    <property type="match status" value="1"/>
</dbReference>
<dbReference type="SMART" id="SM00283">
    <property type="entry name" value="MA"/>
    <property type="match status" value="1"/>
</dbReference>
<dbReference type="InterPro" id="IPR051310">
    <property type="entry name" value="MCP_chemotaxis"/>
</dbReference>
<evidence type="ECO:0000313" key="10">
    <source>
        <dbReference type="Proteomes" id="UP000198157"/>
    </source>
</evidence>
<gene>
    <name evidence="9" type="ORF">CEE60_07070</name>
</gene>
<dbReference type="Pfam" id="PF12729">
    <property type="entry name" value="4HB_MCP_1"/>
    <property type="match status" value="1"/>
</dbReference>
<dbReference type="FunFam" id="1.10.287.950:FF:000002">
    <property type="entry name" value="Methyl-accepting chemotaxis protein"/>
    <property type="match status" value="1"/>
</dbReference>
<sequence>MDYVRNLKVGSKLALGFGLLLVLLVLSSSLALYQAAGIGQRVMEMETNNRKVQLLSSMRRSNFQNETNLRDLILEGEQRTPAILARIQAVREEYASARTALDAIPHNAEGMQAKQAIKEAQDAAVALHNRIIEHASAGEDEAAVALLYGEAGPLMAARAASIQSAVELQERRNGEGAAAINDAIQASRTLLIVFAAVALLAGGGMAWWITRSLVGPLRRAMEVSRSIAEGRFDTVVGARSRDETGQLLSSMEDMTTRLRAFSTAQQEMAHRHDLGELDHRIDAGAFPGDFGRMASGTNALVGSSIALTQKIIDVVRNYAVGDLTEDLEALPGDKARFTEAMATTKQNLAAINGQIHRLASAAAAGDFSQRGDADAFEHQFKVMIERLNTMMHISDDNLRQLSALLKAIASGDLTVRMDGEFQGVFARMRDDANSTVGQLTGIIGSIQFAAGSINTAAVEIASGNSDLSRRTEQQAANLEETAASMEELTSTVRQNAEHARQANQLAIGAGAVASEGGQVVQEVVSTMRGIEASSKKIADIITVIDGIAFQTNILALNAAVEAARAGEQGRGFAVVASEVRTLAQRSAAAAKEIKGLIEDSVDKVAVGAGLVDKAGVTMTEIVTSVQKVTDIMAEISAASQEQSAGIEQVSQTVVQLDETTQQNAALVEEATAAARAMEEQAVALSGAVARFRLAAQHDGQRQPPAVSTRAVSSPVAASPRPAASVRPAGGSVTSLPSRSAANIEGDWREF</sequence>
<dbReference type="AlphaFoldDB" id="A0A2D0AJX2"/>
<feature type="compositionally biased region" description="Polar residues" evidence="5">
    <location>
        <begin position="731"/>
        <end position="740"/>
    </location>
</feature>
<feature type="compositionally biased region" description="Low complexity" evidence="5">
    <location>
        <begin position="703"/>
        <end position="728"/>
    </location>
</feature>
<feature type="domain" description="HAMP" evidence="8">
    <location>
        <begin position="398"/>
        <end position="444"/>
    </location>
</feature>
<feature type="transmembrane region" description="Helical" evidence="6">
    <location>
        <begin position="190"/>
        <end position="209"/>
    </location>
</feature>
<dbReference type="Gene3D" id="1.10.287.950">
    <property type="entry name" value="Methyl-accepting chemotaxis protein"/>
    <property type="match status" value="1"/>
</dbReference>
<dbReference type="PROSITE" id="PS50885">
    <property type="entry name" value="HAMP"/>
    <property type="match status" value="2"/>
</dbReference>
<dbReference type="SMART" id="SM00304">
    <property type="entry name" value="HAMP"/>
    <property type="match status" value="2"/>
</dbReference>
<keyword evidence="6" id="KW-1133">Transmembrane helix</keyword>
<evidence type="ECO:0000313" key="9">
    <source>
        <dbReference type="EMBL" id="OWQ54760.1"/>
    </source>
</evidence>
<evidence type="ECO:0000256" key="6">
    <source>
        <dbReference type="SAM" id="Phobius"/>
    </source>
</evidence>
<dbReference type="InterPro" id="IPR024478">
    <property type="entry name" value="HlyB_4HB_MCP"/>
</dbReference>
<proteinExistence type="inferred from homology"/>
<dbReference type="OrthoDB" id="8744489at2"/>
<comment type="caution">
    <text evidence="9">The sequence shown here is derived from an EMBL/GenBank/DDBJ whole genome shotgun (WGS) entry which is preliminary data.</text>
</comment>
<evidence type="ECO:0000259" key="7">
    <source>
        <dbReference type="PROSITE" id="PS50111"/>
    </source>
</evidence>
<keyword evidence="6" id="KW-0472">Membrane</keyword>
<dbReference type="Pfam" id="PF00015">
    <property type="entry name" value="MCPsignal"/>
    <property type="match status" value="1"/>
</dbReference>
<keyword evidence="2 4" id="KW-0807">Transducer</keyword>
<dbReference type="Pfam" id="PF00672">
    <property type="entry name" value="HAMP"/>
    <property type="match status" value="1"/>
</dbReference>
<evidence type="ECO:0000256" key="3">
    <source>
        <dbReference type="ARBA" id="ARBA00029447"/>
    </source>
</evidence>
<organism evidence="9 10">
    <name type="scientific">Stenotrophomonas maltophilia</name>
    <name type="common">Pseudomonas maltophilia</name>
    <name type="synonym">Xanthomonas maltophilia</name>
    <dbReference type="NCBI Taxonomy" id="40324"/>
    <lineage>
        <taxon>Bacteria</taxon>
        <taxon>Pseudomonadati</taxon>
        <taxon>Pseudomonadota</taxon>
        <taxon>Gammaproteobacteria</taxon>
        <taxon>Lysobacterales</taxon>
        <taxon>Lysobacteraceae</taxon>
        <taxon>Stenotrophomonas</taxon>
        <taxon>Stenotrophomonas maltophilia group</taxon>
    </lineage>
</organism>
<dbReference type="PANTHER" id="PTHR43531:SF14">
    <property type="entry name" value="METHYL-ACCEPTING CHEMOTAXIS PROTEIN I-RELATED"/>
    <property type="match status" value="1"/>
</dbReference>
<dbReference type="PRINTS" id="PR00260">
    <property type="entry name" value="CHEMTRNSDUCR"/>
</dbReference>
<dbReference type="InterPro" id="IPR047347">
    <property type="entry name" value="YvaQ-like_sensor"/>
</dbReference>
<dbReference type="GO" id="GO:0006935">
    <property type="term" value="P:chemotaxis"/>
    <property type="evidence" value="ECO:0007669"/>
    <property type="project" value="UniProtKB-KW"/>
</dbReference>
<dbReference type="CDD" id="cd19411">
    <property type="entry name" value="MCP2201-like_sensor"/>
    <property type="match status" value="1"/>
</dbReference>
<dbReference type="Proteomes" id="UP000198157">
    <property type="component" value="Unassembled WGS sequence"/>
</dbReference>
<evidence type="ECO:0000259" key="8">
    <source>
        <dbReference type="PROSITE" id="PS50885"/>
    </source>
</evidence>
<evidence type="ECO:0000256" key="4">
    <source>
        <dbReference type="PROSITE-ProRule" id="PRU00284"/>
    </source>
</evidence>
<dbReference type="GO" id="GO:0005886">
    <property type="term" value="C:plasma membrane"/>
    <property type="evidence" value="ECO:0007669"/>
    <property type="project" value="TreeGrafter"/>
</dbReference>
<dbReference type="Pfam" id="PF18575">
    <property type="entry name" value="HAMP_N3"/>
    <property type="match status" value="1"/>
</dbReference>
<dbReference type="InterPro" id="IPR041395">
    <property type="entry name" value="McpB_HAMP_3rd"/>
</dbReference>
<dbReference type="CDD" id="cd11386">
    <property type="entry name" value="MCP_signal"/>
    <property type="match status" value="1"/>
</dbReference>
<feature type="domain" description="HAMP" evidence="8">
    <location>
        <begin position="211"/>
        <end position="263"/>
    </location>
</feature>
<evidence type="ECO:0000256" key="5">
    <source>
        <dbReference type="SAM" id="MobiDB-lite"/>
    </source>
</evidence>
<protein>
    <submittedName>
        <fullName evidence="9">Methyl-accepting chemotaxis protein</fullName>
    </submittedName>
</protein>
<dbReference type="CDD" id="cd06225">
    <property type="entry name" value="HAMP"/>
    <property type="match status" value="1"/>
</dbReference>
<dbReference type="GO" id="GO:0007165">
    <property type="term" value="P:signal transduction"/>
    <property type="evidence" value="ECO:0007669"/>
    <property type="project" value="UniProtKB-KW"/>
</dbReference>
<dbReference type="SUPFAM" id="SSF58104">
    <property type="entry name" value="Methyl-accepting chemotaxis protein (MCP) signaling domain"/>
    <property type="match status" value="1"/>
</dbReference>
<evidence type="ECO:0000256" key="2">
    <source>
        <dbReference type="ARBA" id="ARBA00023224"/>
    </source>
</evidence>
<dbReference type="PANTHER" id="PTHR43531">
    <property type="entry name" value="PROTEIN ICFG"/>
    <property type="match status" value="1"/>
</dbReference>
<reference evidence="9 10" key="1">
    <citation type="submission" date="2017-06" db="EMBL/GenBank/DDBJ databases">
        <authorList>
            <person name="Kim H.J."/>
            <person name="Triplett B.A."/>
        </authorList>
    </citation>
    <scope>NUCLEOTIDE SEQUENCE [LARGE SCALE GENOMIC DNA]</scope>
    <source>
        <strain evidence="9 10">13146</strain>
    </source>
</reference>
<accession>A0A2D0AJX2</accession>
<dbReference type="SUPFAM" id="SSF158472">
    <property type="entry name" value="HAMP domain-like"/>
    <property type="match status" value="1"/>
</dbReference>
<comment type="similarity">
    <text evidence="3">Belongs to the methyl-accepting chemotaxis (MCP) protein family.</text>
</comment>
<evidence type="ECO:0000256" key="1">
    <source>
        <dbReference type="ARBA" id="ARBA00022481"/>
    </source>
</evidence>
<dbReference type="InterPro" id="IPR004090">
    <property type="entry name" value="Chemotax_Me-accpt_rcpt"/>
</dbReference>
<name>A0A2D0AJX2_STEMA</name>
<feature type="region of interest" description="Disordered" evidence="5">
    <location>
        <begin position="695"/>
        <end position="750"/>
    </location>
</feature>
<dbReference type="InterPro" id="IPR003660">
    <property type="entry name" value="HAMP_dom"/>
</dbReference>
<dbReference type="GO" id="GO:0004888">
    <property type="term" value="F:transmembrane signaling receptor activity"/>
    <property type="evidence" value="ECO:0007669"/>
    <property type="project" value="InterPro"/>
</dbReference>
<keyword evidence="1" id="KW-0488">Methylation</keyword>
<dbReference type="InterPro" id="IPR004089">
    <property type="entry name" value="MCPsignal_dom"/>
</dbReference>
<keyword evidence="6" id="KW-0812">Transmembrane</keyword>